<dbReference type="Pfam" id="PF26215">
    <property type="entry name" value="HTH_animal"/>
    <property type="match status" value="1"/>
</dbReference>
<evidence type="ECO:0000259" key="1">
    <source>
        <dbReference type="PROSITE" id="PS50164"/>
    </source>
</evidence>
<dbReference type="InterPro" id="IPR000477">
    <property type="entry name" value="RT_dom"/>
</dbReference>
<dbReference type="Gene3D" id="3.40.1440.10">
    <property type="entry name" value="GIY-YIG endonuclease"/>
    <property type="match status" value="1"/>
</dbReference>
<dbReference type="InterPro" id="IPR058912">
    <property type="entry name" value="HTH_animal"/>
</dbReference>
<proteinExistence type="predicted"/>
<feature type="domain" description="Reverse transcriptase" evidence="2">
    <location>
        <begin position="1"/>
        <end position="105"/>
    </location>
</feature>
<feature type="domain" description="GIY-YIG" evidence="1">
    <location>
        <begin position="317"/>
        <end position="395"/>
    </location>
</feature>
<dbReference type="PROSITE" id="PS50164">
    <property type="entry name" value="GIY_YIG"/>
    <property type="match status" value="1"/>
</dbReference>
<dbReference type="InterPro" id="IPR035901">
    <property type="entry name" value="GIY-YIG_endonuc_sf"/>
</dbReference>
<dbReference type="AlphaFoldDB" id="A0A0A9YQA5"/>
<sequence>YYRQPSGPQMGSSLSSTIGKIVLNDLIKNVIDNTSTHIQFIYKYEDDLILAVEQSKVNYILETFNKQNPSLKFTLETEENRTISYLNTSIIRELDGLLTFKWFTKPTSTDKLIDYNSHHPLQFKRNLMYNYAYTALNLTSTKYYNSTKAKLEKLFTANHYPITEIERQIKKAEKNIIYLTNKTELITPTSSYQISKKKLKVSFNLERNQTYHYNSAETIKPPKTLITHYFDNGSNQAKIVSVNKHIYEQNTHGTHLNNKKGVTEALTYVTLPYHRKWENKIKKIFNQHTNIRIAWKYEHKLARYLPKIKDHEPLLNTRHNIYALPCRDCNQIYIGESSQNLRKRMSQHDYNISSNKNKTAIDHHCSKNQHKADFDNVKSLAREPITLKRKIKENISIIKNDLVCMNKQRDIKHLGEQFIPLFRVAHPHTHTPE</sequence>
<accession>A0A0A9YQA5</accession>
<reference evidence="3" key="1">
    <citation type="journal article" date="2014" name="PLoS ONE">
        <title>Transcriptome-Based Identification of ABC Transporters in the Western Tarnished Plant Bug Lygus hesperus.</title>
        <authorList>
            <person name="Hull J.J."/>
            <person name="Chaney K."/>
            <person name="Geib S.M."/>
            <person name="Fabrick J.A."/>
            <person name="Brent C.S."/>
            <person name="Walsh D."/>
            <person name="Lavine L.C."/>
        </authorList>
    </citation>
    <scope>NUCLEOTIDE SEQUENCE</scope>
</reference>
<dbReference type="EMBL" id="GBHO01009788">
    <property type="protein sequence ID" value="JAG33816.1"/>
    <property type="molecule type" value="Transcribed_RNA"/>
</dbReference>
<name>A0A0A9YQA5_LYGHE</name>
<feature type="non-terminal residue" evidence="3">
    <location>
        <position position="1"/>
    </location>
</feature>
<evidence type="ECO:0000313" key="3">
    <source>
        <dbReference type="EMBL" id="JAG33816.1"/>
    </source>
</evidence>
<dbReference type="PANTHER" id="PTHR21301">
    <property type="entry name" value="REVERSE TRANSCRIPTASE"/>
    <property type="match status" value="1"/>
</dbReference>
<dbReference type="PANTHER" id="PTHR21301:SF10">
    <property type="entry name" value="REVERSE TRANSCRIPTASE DOMAIN-CONTAINING PROTEIN"/>
    <property type="match status" value="1"/>
</dbReference>
<gene>
    <name evidence="3" type="primary">matK_2</name>
    <name evidence="3" type="ORF">CM83_6938</name>
</gene>
<dbReference type="InterPro" id="IPR000305">
    <property type="entry name" value="GIY-YIG_endonuc"/>
</dbReference>
<protein>
    <submittedName>
        <fullName evidence="3">Maturase K</fullName>
    </submittedName>
</protein>
<reference evidence="3" key="2">
    <citation type="submission" date="2014-07" db="EMBL/GenBank/DDBJ databases">
        <authorList>
            <person name="Hull J."/>
        </authorList>
    </citation>
    <scope>NUCLEOTIDE SEQUENCE</scope>
</reference>
<dbReference type="PROSITE" id="PS50878">
    <property type="entry name" value="RT_POL"/>
    <property type="match status" value="1"/>
</dbReference>
<dbReference type="CDD" id="cd10442">
    <property type="entry name" value="GIY-YIG_PLEs"/>
    <property type="match status" value="1"/>
</dbReference>
<evidence type="ECO:0000259" key="2">
    <source>
        <dbReference type="PROSITE" id="PS50878"/>
    </source>
</evidence>
<organism evidence="3">
    <name type="scientific">Lygus hesperus</name>
    <name type="common">Western plant bug</name>
    <dbReference type="NCBI Taxonomy" id="30085"/>
    <lineage>
        <taxon>Eukaryota</taxon>
        <taxon>Metazoa</taxon>
        <taxon>Ecdysozoa</taxon>
        <taxon>Arthropoda</taxon>
        <taxon>Hexapoda</taxon>
        <taxon>Insecta</taxon>
        <taxon>Pterygota</taxon>
        <taxon>Neoptera</taxon>
        <taxon>Paraneoptera</taxon>
        <taxon>Hemiptera</taxon>
        <taxon>Heteroptera</taxon>
        <taxon>Panheteroptera</taxon>
        <taxon>Cimicomorpha</taxon>
        <taxon>Miridae</taxon>
        <taxon>Mirini</taxon>
        <taxon>Lygus</taxon>
    </lineage>
</organism>